<evidence type="ECO:0000256" key="2">
    <source>
        <dbReference type="ARBA" id="ARBA00009403"/>
    </source>
</evidence>
<evidence type="ECO:0000256" key="5">
    <source>
        <dbReference type="ARBA" id="ARBA00022704"/>
    </source>
</evidence>
<keyword evidence="3" id="KW-0963">Cytoplasm</keyword>
<comment type="caution">
    <text evidence="7">The sequence shown here is derived from an EMBL/GenBank/DDBJ whole genome shotgun (WGS) entry which is preliminary data.</text>
</comment>
<evidence type="ECO:0000256" key="1">
    <source>
        <dbReference type="ARBA" id="ARBA00004496"/>
    </source>
</evidence>
<dbReference type="InterPro" id="IPR000010">
    <property type="entry name" value="Cystatin_dom"/>
</dbReference>
<keyword evidence="8" id="KW-1185">Reference proteome</keyword>
<comment type="similarity">
    <text evidence="2">Belongs to the cystatin family.</text>
</comment>
<dbReference type="GO" id="GO:0005829">
    <property type="term" value="C:cytosol"/>
    <property type="evidence" value="ECO:0007669"/>
    <property type="project" value="TreeGrafter"/>
</dbReference>
<evidence type="ECO:0000313" key="7">
    <source>
        <dbReference type="EMBL" id="CAF0807719.1"/>
    </source>
</evidence>
<organism evidence="7 8">
    <name type="scientific">Brachionus calyciflorus</name>
    <dbReference type="NCBI Taxonomy" id="104777"/>
    <lineage>
        <taxon>Eukaryota</taxon>
        <taxon>Metazoa</taxon>
        <taxon>Spiralia</taxon>
        <taxon>Gnathifera</taxon>
        <taxon>Rotifera</taxon>
        <taxon>Eurotatoria</taxon>
        <taxon>Monogononta</taxon>
        <taxon>Pseudotrocha</taxon>
        <taxon>Ploima</taxon>
        <taxon>Brachionidae</taxon>
        <taxon>Brachionus</taxon>
    </lineage>
</organism>
<comment type="subcellular location">
    <subcellularLocation>
        <location evidence="1">Cytoplasm</location>
    </subcellularLocation>
</comment>
<dbReference type="SUPFAM" id="SSF54403">
    <property type="entry name" value="Cystatin/monellin"/>
    <property type="match status" value="1"/>
</dbReference>
<dbReference type="Pfam" id="PF00031">
    <property type="entry name" value="Cystatin"/>
    <property type="match status" value="1"/>
</dbReference>
<reference evidence="7" key="1">
    <citation type="submission" date="2021-02" db="EMBL/GenBank/DDBJ databases">
        <authorList>
            <person name="Nowell W R."/>
        </authorList>
    </citation>
    <scope>NUCLEOTIDE SEQUENCE</scope>
    <source>
        <strain evidence="7">Ploen Becks lab</strain>
    </source>
</reference>
<dbReference type="OrthoDB" id="2429551at2759"/>
<dbReference type="EMBL" id="CAJNOC010000830">
    <property type="protein sequence ID" value="CAF0807719.1"/>
    <property type="molecule type" value="Genomic_DNA"/>
</dbReference>
<evidence type="ECO:0000256" key="4">
    <source>
        <dbReference type="ARBA" id="ARBA00022690"/>
    </source>
</evidence>
<keyword evidence="5" id="KW-0789">Thiol protease inhibitor</keyword>
<dbReference type="PROSITE" id="PS00287">
    <property type="entry name" value="CYSTATIN"/>
    <property type="match status" value="1"/>
</dbReference>
<dbReference type="PANTHER" id="PTHR11414:SF21">
    <property type="entry name" value="CYSTATIN 14A, TANDEM DUPLICATE 1-RELATED"/>
    <property type="match status" value="1"/>
</dbReference>
<dbReference type="Gene3D" id="3.10.450.10">
    <property type="match status" value="1"/>
</dbReference>
<evidence type="ECO:0000313" key="8">
    <source>
        <dbReference type="Proteomes" id="UP000663879"/>
    </source>
</evidence>
<dbReference type="AlphaFoldDB" id="A0A813TDB5"/>
<feature type="domain" description="Cystatin" evidence="6">
    <location>
        <begin position="12"/>
        <end position="82"/>
    </location>
</feature>
<dbReference type="FunFam" id="3.10.450.10:FF:000001">
    <property type="entry name" value="Cystatin-A"/>
    <property type="match status" value="1"/>
</dbReference>
<protein>
    <recommendedName>
        <fullName evidence="6">Cystatin domain-containing protein</fullName>
    </recommendedName>
</protein>
<accession>A0A813TDB5</accession>
<proteinExistence type="inferred from homology"/>
<evidence type="ECO:0000256" key="3">
    <source>
        <dbReference type="ARBA" id="ARBA00022490"/>
    </source>
</evidence>
<keyword evidence="4" id="KW-0646">Protease inhibitor</keyword>
<sequence length="105" mass="11999">MPNQLITPIVCGGLNETHPANDYIQDLLNNLEHEIRTSSDRDFEFLKAIEFRSQVVAGRNFFIKANVGKEHIHVKIFVPLPINGDKPLLTDIKFGKTETDEITYF</sequence>
<dbReference type="CDD" id="cd00042">
    <property type="entry name" value="CY"/>
    <property type="match status" value="1"/>
</dbReference>
<dbReference type="InterPro" id="IPR018073">
    <property type="entry name" value="Prot_inh_cystat_CS"/>
</dbReference>
<dbReference type="PRINTS" id="PR00295">
    <property type="entry name" value="STEFINA"/>
</dbReference>
<gene>
    <name evidence="7" type="ORF">OXX778_LOCUS6807</name>
</gene>
<dbReference type="InterPro" id="IPR046350">
    <property type="entry name" value="Cystatin_sf"/>
</dbReference>
<dbReference type="PANTHER" id="PTHR11414">
    <property type="entry name" value="CYSTATIN FAMILY MEMBER"/>
    <property type="match status" value="1"/>
</dbReference>
<name>A0A813TDB5_9BILA</name>
<dbReference type="Proteomes" id="UP000663879">
    <property type="component" value="Unassembled WGS sequence"/>
</dbReference>
<dbReference type="InterPro" id="IPR001713">
    <property type="entry name" value="Prot_inh_stefin"/>
</dbReference>
<evidence type="ECO:0000259" key="6">
    <source>
        <dbReference type="Pfam" id="PF00031"/>
    </source>
</evidence>
<dbReference type="GO" id="GO:0004869">
    <property type="term" value="F:cysteine-type endopeptidase inhibitor activity"/>
    <property type="evidence" value="ECO:0007669"/>
    <property type="project" value="UniProtKB-KW"/>
</dbReference>